<sequence length="99" mass="11517">MISRGTMLVEYSWLHFNMDHPGTTNAASTQEMNHEPTTTTTTDQGHLTHVVTRWISFWQTLPYHGPPPPPPSKLVYWTRFCYQRLRPSRKRTGSCVTEK</sequence>
<organism evidence="2 3">
    <name type="scientific">Petrolisthes cinctipes</name>
    <name type="common">Flat porcelain crab</name>
    <dbReference type="NCBI Taxonomy" id="88211"/>
    <lineage>
        <taxon>Eukaryota</taxon>
        <taxon>Metazoa</taxon>
        <taxon>Ecdysozoa</taxon>
        <taxon>Arthropoda</taxon>
        <taxon>Crustacea</taxon>
        <taxon>Multicrustacea</taxon>
        <taxon>Malacostraca</taxon>
        <taxon>Eumalacostraca</taxon>
        <taxon>Eucarida</taxon>
        <taxon>Decapoda</taxon>
        <taxon>Pleocyemata</taxon>
        <taxon>Anomura</taxon>
        <taxon>Galatheoidea</taxon>
        <taxon>Porcellanidae</taxon>
        <taxon>Petrolisthes</taxon>
    </lineage>
</organism>
<name>A0AAE1K5T0_PETCI</name>
<proteinExistence type="predicted"/>
<dbReference type="AlphaFoldDB" id="A0AAE1K5T0"/>
<evidence type="ECO:0000313" key="2">
    <source>
        <dbReference type="EMBL" id="KAK3863633.1"/>
    </source>
</evidence>
<comment type="caution">
    <text evidence="2">The sequence shown here is derived from an EMBL/GenBank/DDBJ whole genome shotgun (WGS) entry which is preliminary data.</text>
</comment>
<keyword evidence="3" id="KW-1185">Reference proteome</keyword>
<feature type="compositionally biased region" description="Polar residues" evidence="1">
    <location>
        <begin position="22"/>
        <end position="31"/>
    </location>
</feature>
<gene>
    <name evidence="2" type="ORF">Pcinc_030615</name>
</gene>
<feature type="region of interest" description="Disordered" evidence="1">
    <location>
        <begin position="22"/>
        <end position="44"/>
    </location>
</feature>
<accession>A0AAE1K5T0</accession>
<evidence type="ECO:0000256" key="1">
    <source>
        <dbReference type="SAM" id="MobiDB-lite"/>
    </source>
</evidence>
<dbReference type="Proteomes" id="UP001286313">
    <property type="component" value="Unassembled WGS sequence"/>
</dbReference>
<evidence type="ECO:0000313" key="3">
    <source>
        <dbReference type="Proteomes" id="UP001286313"/>
    </source>
</evidence>
<dbReference type="EMBL" id="JAWQEG010003976">
    <property type="protein sequence ID" value="KAK3863633.1"/>
    <property type="molecule type" value="Genomic_DNA"/>
</dbReference>
<reference evidence="2" key="1">
    <citation type="submission" date="2023-10" db="EMBL/GenBank/DDBJ databases">
        <title>Genome assemblies of two species of porcelain crab, Petrolisthes cinctipes and Petrolisthes manimaculis (Anomura: Porcellanidae).</title>
        <authorList>
            <person name="Angst P."/>
        </authorList>
    </citation>
    <scope>NUCLEOTIDE SEQUENCE</scope>
    <source>
        <strain evidence="2">PB745_01</strain>
        <tissue evidence="2">Gill</tissue>
    </source>
</reference>
<protein>
    <submittedName>
        <fullName evidence="2">Uncharacterized protein</fullName>
    </submittedName>
</protein>